<evidence type="ECO:0000313" key="3">
    <source>
        <dbReference type="Proteomes" id="UP000319383"/>
    </source>
</evidence>
<keyword evidence="3" id="KW-1185">Reference proteome</keyword>
<dbReference type="InterPro" id="IPR050834">
    <property type="entry name" value="Glycosyltransf_2"/>
</dbReference>
<dbReference type="InterPro" id="IPR001173">
    <property type="entry name" value="Glyco_trans_2-like"/>
</dbReference>
<dbReference type="AlphaFoldDB" id="A0A517ZSN3"/>
<dbReference type="Proteomes" id="UP000319383">
    <property type="component" value="Chromosome"/>
</dbReference>
<feature type="domain" description="Glycosyltransferase 2-like" evidence="1">
    <location>
        <begin position="74"/>
        <end position="195"/>
    </location>
</feature>
<keyword evidence="2" id="KW-0808">Transferase</keyword>
<dbReference type="KEGG" id="sdyn:Mal52_39580"/>
<evidence type="ECO:0000259" key="1">
    <source>
        <dbReference type="Pfam" id="PF00535"/>
    </source>
</evidence>
<dbReference type="PANTHER" id="PTHR43685">
    <property type="entry name" value="GLYCOSYLTRANSFERASE"/>
    <property type="match status" value="1"/>
</dbReference>
<sequence>MTFSNSLQRPPLVHRARRTARRWVGRVREKLSERRFDYPLWLETHVAQRQRRLKKQAAPGQFSFLTGVYEKTPPQLFQETAAALFAQTSCEFEWVLLAHGAIPETLQRVIADVADDPRVRLIELAENRGIIGGMRVCLEAATGTYVIPLDADDLLFPDAMQVFAQAIADHDAPAFLYSDEDHFADGRPFAPFQRPAWDPVLNQAGSYIWHLCAFDRQAALDLGVYSDAGSNYCHDWDSVFRFARGGHSPQHVAEILYHWRTHAVSHTNRRQPHPGSVQSQQHVLETHIATQPHPERYEVRPFPLNRGGEEWAITRKPIDPPAIDWICHTASHATPRGEMGFPFNAQQVVASETPVILDAARNSQAEFVVISADDVSPSEESIWEAIGLFELHADVALLSGRIVNRAGIVIGAGEIRGADGVYACPERGRDALTPGPFSLWLKPRCIAAVEPRFCLVRTAFLNDLDGTQPPNDVALLGRWLGEAAQARGLRLATSPLISASLTT</sequence>
<name>A0A517ZSN3_9PLAN</name>
<dbReference type="Gene3D" id="3.90.550.10">
    <property type="entry name" value="Spore Coat Polysaccharide Biosynthesis Protein SpsA, Chain A"/>
    <property type="match status" value="1"/>
</dbReference>
<proteinExistence type="predicted"/>
<accession>A0A517ZSN3</accession>
<gene>
    <name evidence="2" type="ORF">Mal52_39580</name>
</gene>
<dbReference type="PANTHER" id="PTHR43685:SF2">
    <property type="entry name" value="GLYCOSYLTRANSFERASE 2-LIKE DOMAIN-CONTAINING PROTEIN"/>
    <property type="match status" value="1"/>
</dbReference>
<dbReference type="InterPro" id="IPR029044">
    <property type="entry name" value="Nucleotide-diphossugar_trans"/>
</dbReference>
<evidence type="ECO:0000313" key="2">
    <source>
        <dbReference type="EMBL" id="QDU45464.1"/>
    </source>
</evidence>
<protein>
    <submittedName>
        <fullName evidence="2">N-glycosyltransferase</fullName>
    </submittedName>
</protein>
<dbReference type="SUPFAM" id="SSF53448">
    <property type="entry name" value="Nucleotide-diphospho-sugar transferases"/>
    <property type="match status" value="2"/>
</dbReference>
<dbReference type="GO" id="GO:0016740">
    <property type="term" value="F:transferase activity"/>
    <property type="evidence" value="ECO:0007669"/>
    <property type="project" value="UniProtKB-KW"/>
</dbReference>
<reference evidence="2 3" key="1">
    <citation type="submission" date="2019-02" db="EMBL/GenBank/DDBJ databases">
        <title>Deep-cultivation of Planctomycetes and their phenomic and genomic characterization uncovers novel biology.</title>
        <authorList>
            <person name="Wiegand S."/>
            <person name="Jogler M."/>
            <person name="Boedeker C."/>
            <person name="Pinto D."/>
            <person name="Vollmers J."/>
            <person name="Rivas-Marin E."/>
            <person name="Kohn T."/>
            <person name="Peeters S.H."/>
            <person name="Heuer A."/>
            <person name="Rast P."/>
            <person name="Oberbeckmann S."/>
            <person name="Bunk B."/>
            <person name="Jeske O."/>
            <person name="Meyerdierks A."/>
            <person name="Storesund J.E."/>
            <person name="Kallscheuer N."/>
            <person name="Luecker S."/>
            <person name="Lage O.M."/>
            <person name="Pohl T."/>
            <person name="Merkel B.J."/>
            <person name="Hornburger P."/>
            <person name="Mueller R.-W."/>
            <person name="Bruemmer F."/>
            <person name="Labrenz M."/>
            <person name="Spormann A.M."/>
            <person name="Op den Camp H."/>
            <person name="Overmann J."/>
            <person name="Amann R."/>
            <person name="Jetten M.S.M."/>
            <person name="Mascher T."/>
            <person name="Medema M.H."/>
            <person name="Devos D.P."/>
            <person name="Kaster A.-K."/>
            <person name="Ovreas L."/>
            <person name="Rohde M."/>
            <person name="Galperin M.Y."/>
            <person name="Jogler C."/>
        </authorList>
    </citation>
    <scope>NUCLEOTIDE SEQUENCE [LARGE SCALE GENOMIC DNA]</scope>
    <source>
        <strain evidence="2 3">Mal52</strain>
    </source>
</reference>
<organism evidence="2 3">
    <name type="scientific">Symmachiella dynata</name>
    <dbReference type="NCBI Taxonomy" id="2527995"/>
    <lineage>
        <taxon>Bacteria</taxon>
        <taxon>Pseudomonadati</taxon>
        <taxon>Planctomycetota</taxon>
        <taxon>Planctomycetia</taxon>
        <taxon>Planctomycetales</taxon>
        <taxon>Planctomycetaceae</taxon>
        <taxon>Symmachiella</taxon>
    </lineage>
</organism>
<dbReference type="Pfam" id="PF00535">
    <property type="entry name" value="Glycos_transf_2"/>
    <property type="match status" value="1"/>
</dbReference>
<dbReference type="RefSeq" id="WP_145377883.1">
    <property type="nucleotide sequence ID" value="NZ_CP036276.1"/>
</dbReference>
<dbReference type="EMBL" id="CP036276">
    <property type="protein sequence ID" value="QDU45464.1"/>
    <property type="molecule type" value="Genomic_DNA"/>
</dbReference>